<dbReference type="EMBL" id="CM002873">
    <property type="protein sequence ID" value="KFK34410.1"/>
    <property type="molecule type" value="Genomic_DNA"/>
</dbReference>
<dbReference type="OrthoDB" id="591557at2759"/>
<proteinExistence type="predicted"/>
<dbReference type="InterPro" id="IPR001810">
    <property type="entry name" value="F-box_dom"/>
</dbReference>
<gene>
    <name evidence="2" type="ordered locus">AALP_Aa5g141200</name>
</gene>
<dbReference type="CDD" id="cd22157">
    <property type="entry name" value="F-box_AtFBW1-like"/>
    <property type="match status" value="1"/>
</dbReference>
<dbReference type="SMART" id="SM00256">
    <property type="entry name" value="FBOX"/>
    <property type="match status" value="1"/>
</dbReference>
<feature type="domain" description="F-box" evidence="1">
    <location>
        <begin position="14"/>
        <end position="54"/>
    </location>
</feature>
<dbReference type="InterPro" id="IPR013187">
    <property type="entry name" value="F-box-assoc_dom_typ3"/>
</dbReference>
<dbReference type="PANTHER" id="PTHR31672">
    <property type="entry name" value="BNACNNG10540D PROTEIN"/>
    <property type="match status" value="1"/>
</dbReference>
<keyword evidence="3" id="KW-1185">Reference proteome</keyword>
<dbReference type="SUPFAM" id="SSF117281">
    <property type="entry name" value="Kelch motif"/>
    <property type="match status" value="1"/>
</dbReference>
<dbReference type="PANTHER" id="PTHR31672:SF13">
    <property type="entry name" value="F-BOX PROTEIN CPR30-LIKE"/>
    <property type="match status" value="1"/>
</dbReference>
<dbReference type="Gramene" id="KFK34410">
    <property type="protein sequence ID" value="KFK34410"/>
    <property type="gene ID" value="AALP_AA5G141200"/>
</dbReference>
<dbReference type="AlphaFoldDB" id="A0A087GX08"/>
<evidence type="ECO:0000313" key="3">
    <source>
        <dbReference type="Proteomes" id="UP000029120"/>
    </source>
</evidence>
<dbReference type="NCBIfam" id="TIGR01640">
    <property type="entry name" value="F_box_assoc_1"/>
    <property type="match status" value="1"/>
</dbReference>
<dbReference type="InterPro" id="IPR017451">
    <property type="entry name" value="F-box-assoc_interact_dom"/>
</dbReference>
<protein>
    <recommendedName>
        <fullName evidence="1">F-box domain-containing protein</fullName>
    </recommendedName>
</protein>
<accession>A0A087GX08</accession>
<name>A0A087GX08_ARAAL</name>
<evidence type="ECO:0000259" key="1">
    <source>
        <dbReference type="SMART" id="SM00256"/>
    </source>
</evidence>
<organism evidence="2 3">
    <name type="scientific">Arabis alpina</name>
    <name type="common">Alpine rock-cress</name>
    <dbReference type="NCBI Taxonomy" id="50452"/>
    <lineage>
        <taxon>Eukaryota</taxon>
        <taxon>Viridiplantae</taxon>
        <taxon>Streptophyta</taxon>
        <taxon>Embryophyta</taxon>
        <taxon>Tracheophyta</taxon>
        <taxon>Spermatophyta</taxon>
        <taxon>Magnoliopsida</taxon>
        <taxon>eudicotyledons</taxon>
        <taxon>Gunneridae</taxon>
        <taxon>Pentapetalae</taxon>
        <taxon>rosids</taxon>
        <taxon>malvids</taxon>
        <taxon>Brassicales</taxon>
        <taxon>Brassicaceae</taxon>
        <taxon>Arabideae</taxon>
        <taxon>Arabis</taxon>
    </lineage>
</organism>
<dbReference type="InterPro" id="IPR036047">
    <property type="entry name" value="F-box-like_dom_sf"/>
</dbReference>
<dbReference type="SUPFAM" id="SSF81383">
    <property type="entry name" value="F-box domain"/>
    <property type="match status" value="1"/>
</dbReference>
<dbReference type="InterPro" id="IPR050796">
    <property type="entry name" value="SCF_F-box_component"/>
</dbReference>
<evidence type="ECO:0000313" key="2">
    <source>
        <dbReference type="EMBL" id="KFK34410.1"/>
    </source>
</evidence>
<dbReference type="InterPro" id="IPR015915">
    <property type="entry name" value="Kelch-typ_b-propeller"/>
</dbReference>
<dbReference type="Pfam" id="PF00646">
    <property type="entry name" value="F-box"/>
    <property type="match status" value="1"/>
</dbReference>
<dbReference type="Pfam" id="PF08268">
    <property type="entry name" value="FBA_3"/>
    <property type="match status" value="1"/>
</dbReference>
<sequence>MQSKDGASPYFADLPPEIVTDVCLRLPAKSVGRFRCVSNPFRSMLSNPGFVKKHLALALRKVSDSVHGKLLVPSRHLHSVDLGSIRDGSVATRVLAGVKELSSYGLEPATITWVEIIGSSNGLVSIYTEKAGNFLYNPTTGEAKRLPDSIFPNFIDVMVVTSTSKHYGFGFDSLTDDYKLLKFVPSEEGFPCLDVYSLKTNSWNRISCVPFKHIGCNPGLEINGAVHWVVKLLKGQTPKRDVVAAFDLNTQDFRFIPLPDEAEDCKCMKVATLKGRLYLVYDSIDKHEAMWVMNEYGVESSWTKIQLSMSFRSFTPLWSAKNSEEVLVQVDGKFVLYNFEFNTWKNLEFSNVTFRKMFLAHTYVESLISPNSYGNA</sequence>
<dbReference type="Proteomes" id="UP000029120">
    <property type="component" value="Chromosome 5"/>
</dbReference>
<dbReference type="eggNOG" id="ENOG502S2YF">
    <property type="taxonomic scope" value="Eukaryota"/>
</dbReference>
<reference evidence="3" key="1">
    <citation type="journal article" date="2015" name="Nat. Plants">
        <title>Genome expansion of Arabis alpina linked with retrotransposition and reduced symmetric DNA methylation.</title>
        <authorList>
            <person name="Willing E.M."/>
            <person name="Rawat V."/>
            <person name="Mandakova T."/>
            <person name="Maumus F."/>
            <person name="James G.V."/>
            <person name="Nordstroem K.J."/>
            <person name="Becker C."/>
            <person name="Warthmann N."/>
            <person name="Chica C."/>
            <person name="Szarzynska B."/>
            <person name="Zytnicki M."/>
            <person name="Albani M.C."/>
            <person name="Kiefer C."/>
            <person name="Bergonzi S."/>
            <person name="Castaings L."/>
            <person name="Mateos J.L."/>
            <person name="Berns M.C."/>
            <person name="Bujdoso N."/>
            <person name="Piofczyk T."/>
            <person name="de Lorenzo L."/>
            <person name="Barrero-Sicilia C."/>
            <person name="Mateos I."/>
            <person name="Piednoel M."/>
            <person name="Hagmann J."/>
            <person name="Chen-Min-Tao R."/>
            <person name="Iglesias-Fernandez R."/>
            <person name="Schuster S.C."/>
            <person name="Alonso-Blanco C."/>
            <person name="Roudier F."/>
            <person name="Carbonero P."/>
            <person name="Paz-Ares J."/>
            <person name="Davis S.J."/>
            <person name="Pecinka A."/>
            <person name="Quesneville H."/>
            <person name="Colot V."/>
            <person name="Lysak M.A."/>
            <person name="Weigel D."/>
            <person name="Coupland G."/>
            <person name="Schneeberger K."/>
        </authorList>
    </citation>
    <scope>NUCLEOTIDE SEQUENCE [LARGE SCALE GENOMIC DNA]</scope>
    <source>
        <strain evidence="3">cv. Pajares</strain>
    </source>
</reference>